<dbReference type="RefSeq" id="WP_090303361.1">
    <property type="nucleotide sequence ID" value="NZ_FNFE01000001.1"/>
</dbReference>
<evidence type="ECO:0000313" key="2">
    <source>
        <dbReference type="Proteomes" id="UP000198882"/>
    </source>
</evidence>
<sequence>MQAYERKQLLERVERDGATVGADIPETITVQGEAIDLRTFVFEIKRRETVPAGERDRVEQAKKNLRRERNDRLEAIEEEDISRAEGEDLAQSIIGIDRALNALESLGPTDLEREQKAQQAADRKRWMSFLKQALGDDDAGSRGGR</sequence>
<dbReference type="Pfam" id="PF19101">
    <property type="entry name" value="DUF5788"/>
    <property type="match status" value="1"/>
</dbReference>
<evidence type="ECO:0000313" key="1">
    <source>
        <dbReference type="EMBL" id="SDJ53164.1"/>
    </source>
</evidence>
<dbReference type="EMBL" id="FNFE01000001">
    <property type="protein sequence ID" value="SDJ53164.1"/>
    <property type="molecule type" value="Genomic_DNA"/>
</dbReference>
<gene>
    <name evidence="1" type="ORF">SAMN04515672_0889</name>
</gene>
<accession>A0A1G8UHR8</accession>
<dbReference type="STRING" id="1095776.SAMN04515672_0889"/>
<protein>
    <submittedName>
        <fullName evidence="1">Uncharacterized protein</fullName>
    </submittedName>
</protein>
<proteinExistence type="predicted"/>
<dbReference type="OrthoDB" id="137027at2157"/>
<dbReference type="Proteomes" id="UP000198882">
    <property type="component" value="Unassembled WGS sequence"/>
</dbReference>
<dbReference type="InterPro" id="IPR043900">
    <property type="entry name" value="DUF5788"/>
</dbReference>
<keyword evidence="2" id="KW-1185">Reference proteome</keyword>
<name>A0A1G8UHR8_9EURY</name>
<organism evidence="1 2">
    <name type="scientific">Natronorubrum texcoconense</name>
    <dbReference type="NCBI Taxonomy" id="1095776"/>
    <lineage>
        <taxon>Archaea</taxon>
        <taxon>Methanobacteriati</taxon>
        <taxon>Methanobacteriota</taxon>
        <taxon>Stenosarchaea group</taxon>
        <taxon>Halobacteria</taxon>
        <taxon>Halobacteriales</taxon>
        <taxon>Natrialbaceae</taxon>
        <taxon>Natronorubrum</taxon>
    </lineage>
</organism>
<dbReference type="AlphaFoldDB" id="A0A1G8UHR8"/>
<reference evidence="2" key="1">
    <citation type="submission" date="2016-10" db="EMBL/GenBank/DDBJ databases">
        <authorList>
            <person name="Varghese N."/>
            <person name="Submissions S."/>
        </authorList>
    </citation>
    <scope>NUCLEOTIDE SEQUENCE [LARGE SCALE GENOMIC DNA]</scope>
    <source>
        <strain evidence="2">B4,CECT 8067,JCM 17497</strain>
    </source>
</reference>